<dbReference type="RefSeq" id="WP_344833658.1">
    <property type="nucleotide sequence ID" value="NZ_BAAAUV010000015.1"/>
</dbReference>
<reference evidence="2" key="1">
    <citation type="journal article" date="2019" name="Int. J. Syst. Evol. Microbiol.">
        <title>The Global Catalogue of Microorganisms (GCM) 10K type strain sequencing project: providing services to taxonomists for standard genome sequencing and annotation.</title>
        <authorList>
            <consortium name="The Broad Institute Genomics Platform"/>
            <consortium name="The Broad Institute Genome Sequencing Center for Infectious Disease"/>
            <person name="Wu L."/>
            <person name="Ma J."/>
        </authorList>
    </citation>
    <scope>NUCLEOTIDE SEQUENCE [LARGE SCALE GENOMIC DNA]</scope>
    <source>
        <strain evidence="2">JCM 9377</strain>
    </source>
</reference>
<accession>A0ABP6QGN2</accession>
<sequence length="121" mass="13547">MDIQLAFTAPQRFNGDDITELPLTADRLTVDGPTLRAFRKNEQIAETPLSSLSEITFPTRRDLTRIRETSPNAFRPWTKAADTELLTLRRNGADTPTLSTHFGRGRNAVLQRLDKLGALTP</sequence>
<name>A0ABP6QGN2_9ACTN</name>
<dbReference type="Proteomes" id="UP001501237">
    <property type="component" value="Unassembled WGS sequence"/>
</dbReference>
<comment type="caution">
    <text evidence="1">The sequence shown here is derived from an EMBL/GenBank/DDBJ whole genome shotgun (WGS) entry which is preliminary data.</text>
</comment>
<dbReference type="EMBL" id="BAAAUV010000015">
    <property type="protein sequence ID" value="GAA3226244.1"/>
    <property type="molecule type" value="Genomic_DNA"/>
</dbReference>
<evidence type="ECO:0000313" key="1">
    <source>
        <dbReference type="EMBL" id="GAA3226244.1"/>
    </source>
</evidence>
<organism evidence="1 2">
    <name type="scientific">Actinocorallia longicatena</name>
    <dbReference type="NCBI Taxonomy" id="111803"/>
    <lineage>
        <taxon>Bacteria</taxon>
        <taxon>Bacillati</taxon>
        <taxon>Actinomycetota</taxon>
        <taxon>Actinomycetes</taxon>
        <taxon>Streptosporangiales</taxon>
        <taxon>Thermomonosporaceae</taxon>
        <taxon>Actinocorallia</taxon>
    </lineage>
</organism>
<protein>
    <submittedName>
        <fullName evidence="1">Uncharacterized protein</fullName>
    </submittedName>
</protein>
<evidence type="ECO:0000313" key="2">
    <source>
        <dbReference type="Proteomes" id="UP001501237"/>
    </source>
</evidence>
<gene>
    <name evidence="1" type="ORF">GCM10010468_54450</name>
</gene>
<proteinExistence type="predicted"/>
<keyword evidence="2" id="KW-1185">Reference proteome</keyword>